<dbReference type="Gene3D" id="1.10.540.10">
    <property type="entry name" value="Acyl-CoA dehydrogenase/oxidase, N-terminal domain"/>
    <property type="match status" value="1"/>
</dbReference>
<organism evidence="3 4">
    <name type="scientific">Streptomyces diacarni</name>
    <dbReference type="NCBI Taxonomy" id="2800381"/>
    <lineage>
        <taxon>Bacteria</taxon>
        <taxon>Bacillati</taxon>
        <taxon>Actinomycetota</taxon>
        <taxon>Actinomycetes</taxon>
        <taxon>Kitasatosporales</taxon>
        <taxon>Streptomycetaceae</taxon>
        <taxon>Streptomyces</taxon>
    </lineage>
</organism>
<dbReference type="InterPro" id="IPR036250">
    <property type="entry name" value="AcylCo_DH-like_C"/>
</dbReference>
<dbReference type="InterPro" id="IPR009100">
    <property type="entry name" value="AcylCoA_DH/oxidase_NM_dom_sf"/>
</dbReference>
<feature type="compositionally biased region" description="Basic and acidic residues" evidence="1">
    <location>
        <begin position="1"/>
        <end position="23"/>
    </location>
</feature>
<dbReference type="AlphaFoldDB" id="A0A367EC04"/>
<protein>
    <submittedName>
        <fullName evidence="3">Acyl-CoA dehydrogenase</fullName>
    </submittedName>
</protein>
<dbReference type="Gene3D" id="1.20.140.10">
    <property type="entry name" value="Butyryl-CoA Dehydrogenase, subunit A, domain 3"/>
    <property type="match status" value="1"/>
</dbReference>
<feature type="region of interest" description="Disordered" evidence="1">
    <location>
        <begin position="1"/>
        <end position="28"/>
    </location>
</feature>
<evidence type="ECO:0000256" key="1">
    <source>
        <dbReference type="SAM" id="MobiDB-lite"/>
    </source>
</evidence>
<sequence>MRAVILHEEEREDERKREREVDRAKHRAAPPHLWEQVAGELADHLAVDAAERDRAGAPPLDEVAHIRESGLLDALVPPAPGGSGLAWPDACRIVRRMAAADSSLAELLGRHYVLAWSGRLLAPADPSAWWETHAAGTGLLLAGRIEPEARGDRSSEDALTITADDHGHHLSGRSVPVPGARVADRVLLSARRAGTRESHVVVLIDPSSTGVTTEPLDDLFGQRLTGAGTLHLTQAHAGEDDTLGTVAGDEDLVAPLAALAPLALRMMTAHVVLGIAEGALDEARDAILATFHTRSPAPWRDDPTLTAEAADPDLLQAYGELAAAAHVSTAVVEHATHALAEGIGRGERLDSVHGSRIAASVATAEASASEAALRITARVLELADAAHLDRFWRNARSLTAHRALARELRAIGEHFLYAPAPSHSSGT</sequence>
<dbReference type="GO" id="GO:0050660">
    <property type="term" value="F:flavin adenine dinucleotide binding"/>
    <property type="evidence" value="ECO:0007669"/>
    <property type="project" value="InterPro"/>
</dbReference>
<dbReference type="SUPFAM" id="SSF56645">
    <property type="entry name" value="Acyl-CoA dehydrogenase NM domain-like"/>
    <property type="match status" value="1"/>
</dbReference>
<accession>A0A367EC04</accession>
<dbReference type="GO" id="GO:0008470">
    <property type="term" value="F:3-methylbutanoyl-CoA dehydrogenase activity"/>
    <property type="evidence" value="ECO:0007669"/>
    <property type="project" value="TreeGrafter"/>
</dbReference>
<comment type="caution">
    <text evidence="3">The sequence shown here is derived from an EMBL/GenBank/DDBJ whole genome shotgun (WGS) entry which is preliminary data.</text>
</comment>
<dbReference type="Pfam" id="PF02771">
    <property type="entry name" value="Acyl-CoA_dh_N"/>
    <property type="match status" value="1"/>
</dbReference>
<dbReference type="InterPro" id="IPR013786">
    <property type="entry name" value="AcylCoA_DH/ox_N"/>
</dbReference>
<reference evidence="3 4" key="1">
    <citation type="submission" date="2018-06" db="EMBL/GenBank/DDBJ databases">
        <title>Streptomyces reniochalinae sp. nov. and Streptomyces diacarnus sp. nov. from marine sponges.</title>
        <authorList>
            <person name="Li L."/>
        </authorList>
    </citation>
    <scope>NUCLEOTIDE SEQUENCE [LARGE SCALE GENOMIC DNA]</scope>
    <source>
        <strain evidence="3 4">LHW51701</strain>
    </source>
</reference>
<dbReference type="Proteomes" id="UP000252914">
    <property type="component" value="Unassembled WGS sequence"/>
</dbReference>
<evidence type="ECO:0000313" key="3">
    <source>
        <dbReference type="EMBL" id="RCG15561.1"/>
    </source>
</evidence>
<dbReference type="GO" id="GO:0006552">
    <property type="term" value="P:L-leucine catabolic process"/>
    <property type="evidence" value="ECO:0007669"/>
    <property type="project" value="TreeGrafter"/>
</dbReference>
<dbReference type="InterPro" id="IPR046373">
    <property type="entry name" value="Acyl-CoA_Oxase/DH_mid-dom_sf"/>
</dbReference>
<dbReference type="PIRSF" id="PIRSF016578">
    <property type="entry name" value="HsaA"/>
    <property type="match status" value="1"/>
</dbReference>
<dbReference type="EMBL" id="QOIN01000066">
    <property type="protein sequence ID" value="RCG15561.1"/>
    <property type="molecule type" value="Genomic_DNA"/>
</dbReference>
<dbReference type="PANTHER" id="PTHR43884">
    <property type="entry name" value="ACYL-COA DEHYDROGENASE"/>
    <property type="match status" value="1"/>
</dbReference>
<gene>
    <name evidence="3" type="ORF">DTL70_29830</name>
</gene>
<evidence type="ECO:0000259" key="2">
    <source>
        <dbReference type="Pfam" id="PF02771"/>
    </source>
</evidence>
<dbReference type="SUPFAM" id="SSF47203">
    <property type="entry name" value="Acyl-CoA dehydrogenase C-terminal domain-like"/>
    <property type="match status" value="1"/>
</dbReference>
<name>A0A367EC04_9ACTN</name>
<dbReference type="InterPro" id="IPR037069">
    <property type="entry name" value="AcylCoA_DH/ox_N_sf"/>
</dbReference>
<dbReference type="PANTHER" id="PTHR43884:SF12">
    <property type="entry name" value="ISOVALERYL-COA DEHYDROGENASE, MITOCHONDRIAL-RELATED"/>
    <property type="match status" value="1"/>
</dbReference>
<proteinExistence type="predicted"/>
<evidence type="ECO:0000313" key="4">
    <source>
        <dbReference type="Proteomes" id="UP000252914"/>
    </source>
</evidence>
<dbReference type="Gene3D" id="2.40.110.10">
    <property type="entry name" value="Butyryl-CoA Dehydrogenase, subunit A, domain 2"/>
    <property type="match status" value="1"/>
</dbReference>
<keyword evidence="4" id="KW-1185">Reference proteome</keyword>
<feature type="domain" description="Acyl-CoA dehydrogenase/oxidase N-terminal" evidence="2">
    <location>
        <begin position="35"/>
        <end position="114"/>
    </location>
</feature>